<keyword evidence="7" id="KW-0677">Repeat</keyword>
<dbReference type="SUPFAM" id="SSF52021">
    <property type="entry name" value="Carbamoyl phosphate synthetase, small subunit N-terminal domain"/>
    <property type="match status" value="1"/>
</dbReference>
<dbReference type="InterPro" id="IPR029062">
    <property type="entry name" value="Class_I_gatase-like"/>
</dbReference>
<dbReference type="PRINTS" id="PR00099">
    <property type="entry name" value="CPSGATASE"/>
</dbReference>
<dbReference type="InterPro" id="IPR005483">
    <property type="entry name" value="CPSase_dom"/>
</dbReference>
<keyword evidence="9" id="KW-0658">Purine biosynthesis</keyword>
<dbReference type="SUPFAM" id="SSF52335">
    <property type="entry name" value="Methylglyoxal synthase-like"/>
    <property type="match status" value="1"/>
</dbReference>
<dbReference type="InterPro" id="IPR036914">
    <property type="entry name" value="MGS-like_dom_sf"/>
</dbReference>
<comment type="catalytic activity">
    <reaction evidence="12">
        <text>hydrogencarbonate + NH4(+) + 2 ATP = carbamoyl phosphate + 2 ADP + phosphate + 2 H(+)</text>
        <dbReference type="Rhea" id="RHEA:18029"/>
        <dbReference type="ChEBI" id="CHEBI:15378"/>
        <dbReference type="ChEBI" id="CHEBI:17544"/>
        <dbReference type="ChEBI" id="CHEBI:28938"/>
        <dbReference type="ChEBI" id="CHEBI:30616"/>
        <dbReference type="ChEBI" id="CHEBI:43474"/>
        <dbReference type="ChEBI" id="CHEBI:58228"/>
        <dbReference type="ChEBI" id="CHEBI:456216"/>
        <dbReference type="EC" id="6.3.4.16"/>
    </reaction>
</comment>
<dbReference type="InterPro" id="IPR058047">
    <property type="entry name" value="CPSase_preATP-grasp"/>
</dbReference>
<dbReference type="GO" id="GO:0006541">
    <property type="term" value="P:glutamine metabolic process"/>
    <property type="evidence" value="ECO:0007669"/>
    <property type="project" value="TreeGrafter"/>
</dbReference>
<dbReference type="GO" id="GO:0006526">
    <property type="term" value="P:L-arginine biosynthetic process"/>
    <property type="evidence" value="ECO:0007669"/>
    <property type="project" value="UniProtKB-KW"/>
</dbReference>
<dbReference type="InterPro" id="IPR011607">
    <property type="entry name" value="MGS-like_dom"/>
</dbReference>
<dbReference type="SMART" id="SM01097">
    <property type="entry name" value="CPSase_sm_chain"/>
    <property type="match status" value="1"/>
</dbReference>
<dbReference type="PANTHER" id="PTHR11405">
    <property type="entry name" value="CARBAMOYLTRANSFERASE FAMILY MEMBER"/>
    <property type="match status" value="1"/>
</dbReference>
<keyword evidence="6" id="KW-0479">Metal-binding</keyword>
<dbReference type="EMBL" id="HBJA01137086">
    <property type="protein sequence ID" value="CAE0835787.1"/>
    <property type="molecule type" value="Transcribed_RNA"/>
</dbReference>
<dbReference type="SUPFAM" id="SSF52317">
    <property type="entry name" value="Class I glutamine amidotransferase-like"/>
    <property type="match status" value="1"/>
</dbReference>
<sequence length="1429" mass="158146">MLGHPESLTDPMYAGQVVALAYPIVANNGVPSDVVDLYKLKKNFESDKIHACALVLSNHHTGYSHFNSVRSLDGWLQENGVPGLCGIDTRALVKRLRDKGEMKGKVVVEDGDIAFDECRNRNLVKEVSCTGARDFRPLHFNAKTAKRIMAIDCGISNTLIRLLMSFNIRLRIVPWDYDIFSEPWDGLLVSSGPDCHPSLCEATVNNLKRALALEPPKPIMGIGLGCNMIALATGAKIKPMKRGNRGLNYPCMDLRTGKCYITPQNHGYEIDTDTLPADWKSLFLNLNDRTSDGICHLTKPFQGVQFMPGSDARPTDTDYILRHFMDTVVGRPLRVYTLPVLRNNLRRKTLVIGSPGVSTGETGQHDAIGCQSIRALREAQISVVLVNPNIASVQASKHEVDKVYFQPVRPSILEQIIQRERPDSIVLAVGGQLALDCGRMLDKEGILDKYNIEVLGTPLSSAELVDNRDRFAAELLEIGLRPTPFEVVKTMSAGLKAAESLGYPVTVSVSQVLEGGRQYYASDGAQLREIMEMALESSGVITVEKSLQGWKEVGYEVLRDRMDNCISVCDMENLYPLGVLSQDAIFVVPAQTLGSSELGMLQTAALKIIRHLNVIGSCHVRFALFPGTHEFYVTTVWTSLSGSAAFASRATGYPLGYVATKLSLGYALTEVQNPMCRGMTACYEPCLDYCAIRIPCYVKREESTTDVAHHTERGGFVGEVLAFGSRFSETIQKALRMANPEVDGLDGNPSIFLDPFKTFANEEEKQAALQQSIEDLLSTPSENRIYAAFKAMKMGWSVDEVYGFCKIDRWFLERVEYLADIFNDVEKLTIDQLSPEQLRELKCCGCSDKQIAAMVKTGCAEIRELRKKHGIIPHVRQVDTTGGEHIAKKEVLYMTYNATEDDVPPSESILVLGSGKYRIGYGCDNDWNVVACLEELHKQGESSIVVSCNPQSVATDFERSDRVYMEEISVERVLDIAEQEKSKGVICSYGGSAANAIGTALWKRGVHVLGTSPESRELVRDPHKFSALLQSLGLQSPAWELVESHEAVMASAKAIGYPCMVQPSMREDKRQIVYWPEELGAFLSRTVVSKEFPMMVIEILAGAQEIEMDAVARDGRVVVFGLIEHVEKTGIHAGDATLVLPAQKVRVETGRRIEKIAHQLASALKINGPFKMHIFEKGTVLYVSDFHPYASRTLAFTSKVLNVDFASVATRCALDRLVKTQFVNTYELDYVAVKAPIFATTWHAGMDPVAGAEMQSTGAVACFGEEVYDAFLTAIMGTGFSLPEKGGRILISAGPLDQKMDFLEHMQILQSLGYELYGTTGTAAFYGDQGYPLTMVPAEKALELVKKHQIDLVINIPTMDKKENITAYQLRRAAVDYLVPLVTNMGCAKLIVQSLKRVKEMQCLHWKEYLDMSDIDMQDRVTKWAEAEA</sequence>
<dbReference type="InterPro" id="IPR003135">
    <property type="entry name" value="ATP-grasp_carboxylate-amine"/>
</dbReference>
<dbReference type="Gene3D" id="3.40.50.1380">
    <property type="entry name" value="Methylglyoxal synthase-like domain"/>
    <property type="match status" value="1"/>
</dbReference>
<evidence type="ECO:0000256" key="3">
    <source>
        <dbReference type="ARBA" id="ARBA00022571"/>
    </source>
</evidence>
<dbReference type="GO" id="GO:0005737">
    <property type="term" value="C:cytoplasm"/>
    <property type="evidence" value="ECO:0007669"/>
    <property type="project" value="TreeGrafter"/>
</dbReference>
<dbReference type="InterPro" id="IPR002474">
    <property type="entry name" value="CarbamoylP_synth_ssu_N"/>
</dbReference>
<dbReference type="InterPro" id="IPR017926">
    <property type="entry name" value="GATASE"/>
</dbReference>
<comment type="catalytic activity">
    <reaction evidence="13">
        <text>hydrogencarbonate + L-glutamine + 2 ATP + H2O = carbamoyl phosphate + L-glutamate + 2 ADP + phosphate + 2 H(+)</text>
        <dbReference type="Rhea" id="RHEA:18633"/>
        <dbReference type="ChEBI" id="CHEBI:15377"/>
        <dbReference type="ChEBI" id="CHEBI:15378"/>
        <dbReference type="ChEBI" id="CHEBI:17544"/>
        <dbReference type="ChEBI" id="CHEBI:29985"/>
        <dbReference type="ChEBI" id="CHEBI:30616"/>
        <dbReference type="ChEBI" id="CHEBI:43474"/>
        <dbReference type="ChEBI" id="CHEBI:58228"/>
        <dbReference type="ChEBI" id="CHEBI:58359"/>
        <dbReference type="ChEBI" id="CHEBI:456216"/>
        <dbReference type="EC" id="6.3.5.5"/>
    </reaction>
</comment>
<dbReference type="InterPro" id="IPR035686">
    <property type="entry name" value="CPSase_GATase1"/>
</dbReference>
<evidence type="ECO:0000256" key="2">
    <source>
        <dbReference type="ARBA" id="ARBA00009799"/>
    </source>
</evidence>
<dbReference type="GO" id="GO:0006164">
    <property type="term" value="P:purine nucleotide biosynthetic process"/>
    <property type="evidence" value="ECO:0007669"/>
    <property type="project" value="UniProtKB-KW"/>
</dbReference>
<dbReference type="Pfam" id="PF02222">
    <property type="entry name" value="ATP-grasp"/>
    <property type="match status" value="1"/>
</dbReference>
<feature type="domain" description="MGS-like" evidence="16">
    <location>
        <begin position="1280"/>
        <end position="1416"/>
    </location>
</feature>
<dbReference type="InterPro" id="IPR005479">
    <property type="entry name" value="CPAse_ATP-bd"/>
</dbReference>
<accession>A0A7S4GFS7</accession>
<dbReference type="NCBIfam" id="NF003671">
    <property type="entry name" value="PRK05294.1"/>
    <property type="match status" value="1"/>
</dbReference>
<dbReference type="GO" id="GO:0046872">
    <property type="term" value="F:metal ion binding"/>
    <property type="evidence" value="ECO:0007669"/>
    <property type="project" value="UniProtKB-KW"/>
</dbReference>
<dbReference type="FunFam" id="3.40.50.20:FF:000001">
    <property type="entry name" value="Carbamoyl-phosphate synthase large chain"/>
    <property type="match status" value="2"/>
</dbReference>
<dbReference type="Pfam" id="PF02787">
    <property type="entry name" value="CPSase_L_D3"/>
    <property type="match status" value="1"/>
</dbReference>
<evidence type="ECO:0000256" key="8">
    <source>
        <dbReference type="ARBA" id="ARBA00022741"/>
    </source>
</evidence>
<gene>
    <name evidence="17" type="ORF">EGYM00163_LOCUS47140</name>
</gene>
<feature type="domain" description="ATP-grasp" evidence="15">
    <location>
        <begin position="472"/>
        <end position="664"/>
    </location>
</feature>
<keyword evidence="5" id="KW-0028">Amino-acid biosynthesis</keyword>
<evidence type="ECO:0000256" key="4">
    <source>
        <dbReference type="ARBA" id="ARBA00022598"/>
    </source>
</evidence>
<dbReference type="NCBIfam" id="NF009455">
    <property type="entry name" value="PRK12815.1"/>
    <property type="match status" value="1"/>
</dbReference>
<dbReference type="GO" id="GO:0004087">
    <property type="term" value="F:carbamoyl-phosphate synthase (ammonia) activity"/>
    <property type="evidence" value="ECO:0007669"/>
    <property type="project" value="UniProtKB-EC"/>
</dbReference>
<dbReference type="InterPro" id="IPR013815">
    <property type="entry name" value="ATP_grasp_subdomain_1"/>
</dbReference>
<dbReference type="InterPro" id="IPR011761">
    <property type="entry name" value="ATP-grasp"/>
</dbReference>
<evidence type="ECO:0000259" key="16">
    <source>
        <dbReference type="PROSITE" id="PS51855"/>
    </source>
</evidence>
<dbReference type="PROSITE" id="PS51273">
    <property type="entry name" value="GATASE_TYPE_1"/>
    <property type="match status" value="1"/>
</dbReference>
<comment type="similarity">
    <text evidence="2">Belongs to the CarB family.</text>
</comment>
<dbReference type="Pfam" id="PF02142">
    <property type="entry name" value="MGS"/>
    <property type="match status" value="1"/>
</dbReference>
<dbReference type="GO" id="GO:0005524">
    <property type="term" value="F:ATP binding"/>
    <property type="evidence" value="ECO:0007669"/>
    <property type="project" value="UniProtKB-UniRule"/>
</dbReference>
<evidence type="ECO:0000256" key="7">
    <source>
        <dbReference type="ARBA" id="ARBA00022737"/>
    </source>
</evidence>
<evidence type="ECO:0008006" key="18">
    <source>
        <dbReference type="Google" id="ProtNLM"/>
    </source>
</evidence>
<organism evidence="17">
    <name type="scientific">Eutreptiella gymnastica</name>
    <dbReference type="NCBI Taxonomy" id="73025"/>
    <lineage>
        <taxon>Eukaryota</taxon>
        <taxon>Discoba</taxon>
        <taxon>Euglenozoa</taxon>
        <taxon>Euglenida</taxon>
        <taxon>Spirocuta</taxon>
        <taxon>Euglenophyceae</taxon>
        <taxon>Eutreptiales</taxon>
        <taxon>Eutreptiaceae</taxon>
        <taxon>Eutreptiella</taxon>
    </lineage>
</organism>
<dbReference type="Gene3D" id="3.40.50.20">
    <property type="match status" value="2"/>
</dbReference>
<evidence type="ECO:0000256" key="1">
    <source>
        <dbReference type="ARBA" id="ARBA00005077"/>
    </source>
</evidence>
<dbReference type="Gene3D" id="1.10.1030.10">
    <property type="entry name" value="Carbamoyl-phosphate synthetase, large subunit oligomerisation domain"/>
    <property type="match status" value="1"/>
</dbReference>
<evidence type="ECO:0000256" key="9">
    <source>
        <dbReference type="ARBA" id="ARBA00022755"/>
    </source>
</evidence>
<dbReference type="CDD" id="cd01744">
    <property type="entry name" value="GATase1_CPSase"/>
    <property type="match status" value="1"/>
</dbReference>
<dbReference type="SMART" id="SM00851">
    <property type="entry name" value="MGS"/>
    <property type="match status" value="1"/>
</dbReference>
<dbReference type="InterPro" id="IPR016185">
    <property type="entry name" value="PreATP-grasp_dom_sf"/>
</dbReference>
<evidence type="ECO:0000259" key="15">
    <source>
        <dbReference type="PROSITE" id="PS50975"/>
    </source>
</evidence>
<protein>
    <recommendedName>
        <fullName evidence="18">Carbamoyl-phosphate synthase (glutamine-hydrolyzing)</fullName>
    </recommendedName>
</protein>
<dbReference type="Gene3D" id="3.40.50.880">
    <property type="match status" value="1"/>
</dbReference>
<dbReference type="Pfam" id="PF25596">
    <property type="entry name" value="CPSase_L_D1"/>
    <property type="match status" value="2"/>
</dbReference>
<evidence type="ECO:0000256" key="13">
    <source>
        <dbReference type="ARBA" id="ARBA00048816"/>
    </source>
</evidence>
<dbReference type="Pfam" id="PF02786">
    <property type="entry name" value="CPSase_L_D2"/>
    <property type="match status" value="1"/>
</dbReference>
<dbReference type="SMART" id="SM01096">
    <property type="entry name" value="CPSase_L_D3"/>
    <property type="match status" value="1"/>
</dbReference>
<evidence type="ECO:0000256" key="10">
    <source>
        <dbReference type="ARBA" id="ARBA00022840"/>
    </source>
</evidence>
<feature type="domain" description="ATP-grasp" evidence="15">
    <location>
        <begin position="1026"/>
        <end position="1214"/>
    </location>
</feature>
<name>A0A7S4GFS7_9EUGL</name>
<dbReference type="PRINTS" id="PR00098">
    <property type="entry name" value="CPSASE"/>
</dbReference>
<dbReference type="InterPro" id="IPR005480">
    <property type="entry name" value="CPSase_lsu_oligo"/>
</dbReference>
<dbReference type="FunFam" id="3.30.470.20:FF:000026">
    <property type="entry name" value="Carbamoyl-phosphate synthase large chain"/>
    <property type="match status" value="1"/>
</dbReference>
<reference evidence="17" key="1">
    <citation type="submission" date="2021-01" db="EMBL/GenBank/DDBJ databases">
        <authorList>
            <person name="Corre E."/>
            <person name="Pelletier E."/>
            <person name="Niang G."/>
            <person name="Scheremetjew M."/>
            <person name="Finn R."/>
            <person name="Kale V."/>
            <person name="Holt S."/>
            <person name="Cochrane G."/>
            <person name="Meng A."/>
            <person name="Brown T."/>
            <person name="Cohen L."/>
        </authorList>
    </citation>
    <scope>NUCLEOTIDE SEQUENCE</scope>
    <source>
        <strain evidence="17">CCMP1594</strain>
    </source>
</reference>
<evidence type="ECO:0000256" key="11">
    <source>
        <dbReference type="ARBA" id="ARBA00023211"/>
    </source>
</evidence>
<dbReference type="PROSITE" id="PS50975">
    <property type="entry name" value="ATP_GRASP"/>
    <property type="match status" value="2"/>
</dbReference>
<keyword evidence="4" id="KW-0436">Ligase</keyword>
<evidence type="ECO:0000256" key="6">
    <source>
        <dbReference type="ARBA" id="ARBA00022723"/>
    </source>
</evidence>
<dbReference type="Gene3D" id="3.50.30.20">
    <property type="entry name" value="Carbamoyl-phosphate synthase small subunit, N-terminal domain"/>
    <property type="match status" value="1"/>
</dbReference>
<dbReference type="SUPFAM" id="SSF48108">
    <property type="entry name" value="Carbamoyl phosphate synthetase, large subunit connection domain"/>
    <property type="match status" value="1"/>
</dbReference>
<evidence type="ECO:0000313" key="17">
    <source>
        <dbReference type="EMBL" id="CAE0835787.1"/>
    </source>
</evidence>
<evidence type="ECO:0000256" key="14">
    <source>
        <dbReference type="PROSITE-ProRule" id="PRU00409"/>
    </source>
</evidence>
<dbReference type="PANTHER" id="PTHR11405:SF5">
    <property type="entry name" value="CAD PROTEIN"/>
    <property type="match status" value="1"/>
</dbReference>
<dbReference type="GO" id="GO:0004088">
    <property type="term" value="F:carbamoyl-phosphate synthase (glutamine-hydrolyzing) activity"/>
    <property type="evidence" value="ECO:0007669"/>
    <property type="project" value="UniProtKB-EC"/>
</dbReference>
<dbReference type="Gene3D" id="3.30.1490.20">
    <property type="entry name" value="ATP-grasp fold, A domain"/>
    <property type="match status" value="1"/>
</dbReference>
<keyword evidence="8 14" id="KW-0547">Nucleotide-binding</keyword>
<dbReference type="InterPro" id="IPR036897">
    <property type="entry name" value="CarbamoylP_synth_lsu_oligo_sf"/>
</dbReference>
<dbReference type="Pfam" id="PF00988">
    <property type="entry name" value="CPSase_sm_chain"/>
    <property type="match status" value="1"/>
</dbReference>
<dbReference type="Pfam" id="PF00117">
    <property type="entry name" value="GATase"/>
    <property type="match status" value="1"/>
</dbReference>
<dbReference type="InterPro" id="IPR036480">
    <property type="entry name" value="CarbP_synth_ssu_N_sf"/>
</dbReference>
<evidence type="ECO:0000256" key="5">
    <source>
        <dbReference type="ARBA" id="ARBA00022605"/>
    </source>
</evidence>
<keyword evidence="3" id="KW-0055">Arginine biosynthesis</keyword>
<dbReference type="SUPFAM" id="SSF52440">
    <property type="entry name" value="PreATP-grasp domain"/>
    <property type="match status" value="2"/>
</dbReference>
<comment type="pathway">
    <text evidence="1">Amino-acid biosynthesis; L-arginine biosynthesis; carbamoyl phosphate from bicarbonate: step 1/1.</text>
</comment>
<dbReference type="SUPFAM" id="SSF56059">
    <property type="entry name" value="Glutathione synthetase ATP-binding domain-like"/>
    <property type="match status" value="2"/>
</dbReference>
<proteinExistence type="inferred from homology"/>
<dbReference type="Gene3D" id="3.30.470.20">
    <property type="entry name" value="ATP-grasp fold, B domain"/>
    <property type="match status" value="2"/>
</dbReference>
<evidence type="ECO:0000256" key="12">
    <source>
        <dbReference type="ARBA" id="ARBA00047359"/>
    </source>
</evidence>
<dbReference type="PROSITE" id="PS51855">
    <property type="entry name" value="MGS"/>
    <property type="match status" value="1"/>
</dbReference>
<keyword evidence="10 14" id="KW-0067">ATP-binding</keyword>
<keyword evidence="11" id="KW-0464">Manganese</keyword>